<dbReference type="RefSeq" id="WP_142504872.1">
    <property type="nucleotide sequence ID" value="NZ_FXTI01000003.1"/>
</dbReference>
<comment type="similarity">
    <text evidence="1 2">Belongs to the peptidase M16 family.</text>
</comment>
<dbReference type="InterPro" id="IPR011249">
    <property type="entry name" value="Metalloenz_LuxS/M16"/>
</dbReference>
<accession>A0A521C3F2</accession>
<dbReference type="SUPFAM" id="SSF63411">
    <property type="entry name" value="LuxS/MPP-like metallohydrolase"/>
    <property type="match status" value="2"/>
</dbReference>
<sequence length="419" mass="47163">MIEKHSLPNGVRVIAESIPHVRSVALGLWVKSGSRYETSENNGISHFLEHMMFKGTKRRTARQLAEAFDEIGGQVNAFTSKEMTCYYTKVLDEHLNLAVDILSDMYCGSTFEPGEIRKEQKVVEEEIRMVEDTPDDVVHDALSFAAMENHSLGYPVLGSVENVYRFNRDLLLDYRQKHYHSEQLVIALAGNLPENYLEMLEAGFGEIPKGTEMSYKAKKPEFTAGTQVRKKSTEQSHFCLGLPGISIDDPRIYSFILLNNLVGGNMSSRLFQEVRENRGLAYSVYSYHSAYSDTGLFTIYAGTAPDQENDVLEVILQILDQVRNDGVTEEELKKGKEQLKGSLMMSLESTNSRMSRMGKNELILGRHKSLDEVVNAIEGLTREDMLKAAQELFSQPMAISIISPKGTIPSAFRRNRLAI</sequence>
<dbReference type="InterPro" id="IPR007863">
    <property type="entry name" value="Peptidase_M16_C"/>
</dbReference>
<evidence type="ECO:0000256" key="2">
    <source>
        <dbReference type="RuleBase" id="RU004447"/>
    </source>
</evidence>
<protein>
    <submittedName>
        <fullName evidence="5">Predicted Zn-dependent peptidase</fullName>
    </submittedName>
</protein>
<dbReference type="InterPro" id="IPR011765">
    <property type="entry name" value="Pept_M16_N"/>
</dbReference>
<evidence type="ECO:0000313" key="6">
    <source>
        <dbReference type="Proteomes" id="UP000315636"/>
    </source>
</evidence>
<evidence type="ECO:0000259" key="3">
    <source>
        <dbReference type="Pfam" id="PF00675"/>
    </source>
</evidence>
<dbReference type="GO" id="GO:0046872">
    <property type="term" value="F:metal ion binding"/>
    <property type="evidence" value="ECO:0007669"/>
    <property type="project" value="InterPro"/>
</dbReference>
<organism evidence="5 6">
    <name type="scientific">Melghirimyces algeriensis</name>
    <dbReference type="NCBI Taxonomy" id="910412"/>
    <lineage>
        <taxon>Bacteria</taxon>
        <taxon>Bacillati</taxon>
        <taxon>Bacillota</taxon>
        <taxon>Bacilli</taxon>
        <taxon>Bacillales</taxon>
        <taxon>Thermoactinomycetaceae</taxon>
        <taxon>Melghirimyces</taxon>
    </lineage>
</organism>
<dbReference type="AlphaFoldDB" id="A0A521C3F2"/>
<dbReference type="Pfam" id="PF05193">
    <property type="entry name" value="Peptidase_M16_C"/>
    <property type="match status" value="1"/>
</dbReference>
<evidence type="ECO:0000313" key="5">
    <source>
        <dbReference type="EMBL" id="SMO53929.1"/>
    </source>
</evidence>
<evidence type="ECO:0000256" key="1">
    <source>
        <dbReference type="ARBA" id="ARBA00007261"/>
    </source>
</evidence>
<evidence type="ECO:0000259" key="4">
    <source>
        <dbReference type="Pfam" id="PF05193"/>
    </source>
</evidence>
<reference evidence="5 6" key="1">
    <citation type="submission" date="2017-05" db="EMBL/GenBank/DDBJ databases">
        <authorList>
            <person name="Varghese N."/>
            <person name="Submissions S."/>
        </authorList>
    </citation>
    <scope>NUCLEOTIDE SEQUENCE [LARGE SCALE GENOMIC DNA]</scope>
    <source>
        <strain evidence="5 6">DSM 45474</strain>
    </source>
</reference>
<gene>
    <name evidence="5" type="ORF">SAMN06264849_103109</name>
</gene>
<feature type="domain" description="Peptidase M16 C-terminal" evidence="4">
    <location>
        <begin position="166"/>
        <end position="339"/>
    </location>
</feature>
<dbReference type="InterPro" id="IPR050361">
    <property type="entry name" value="MPP/UQCRC_Complex"/>
</dbReference>
<dbReference type="Proteomes" id="UP000315636">
    <property type="component" value="Unassembled WGS sequence"/>
</dbReference>
<dbReference type="PANTHER" id="PTHR11851:SF49">
    <property type="entry name" value="MITOCHONDRIAL-PROCESSING PEPTIDASE SUBUNIT ALPHA"/>
    <property type="match status" value="1"/>
</dbReference>
<dbReference type="PANTHER" id="PTHR11851">
    <property type="entry name" value="METALLOPROTEASE"/>
    <property type="match status" value="1"/>
</dbReference>
<dbReference type="Gene3D" id="3.30.830.10">
    <property type="entry name" value="Metalloenzyme, LuxS/M16 peptidase-like"/>
    <property type="match status" value="2"/>
</dbReference>
<dbReference type="EMBL" id="FXTI01000003">
    <property type="protein sequence ID" value="SMO53929.1"/>
    <property type="molecule type" value="Genomic_DNA"/>
</dbReference>
<dbReference type="OrthoDB" id="9811314at2"/>
<feature type="domain" description="Peptidase M16 N-terminal" evidence="3">
    <location>
        <begin position="12"/>
        <end position="158"/>
    </location>
</feature>
<dbReference type="Pfam" id="PF00675">
    <property type="entry name" value="Peptidase_M16"/>
    <property type="match status" value="1"/>
</dbReference>
<dbReference type="FunFam" id="3.30.830.10:FF:000008">
    <property type="entry name" value="Mitochondrial-processing peptidase subunit beta"/>
    <property type="match status" value="1"/>
</dbReference>
<name>A0A521C3F2_9BACL</name>
<keyword evidence="6" id="KW-1185">Reference proteome</keyword>
<dbReference type="PROSITE" id="PS00143">
    <property type="entry name" value="INSULINASE"/>
    <property type="match status" value="1"/>
</dbReference>
<proteinExistence type="inferred from homology"/>
<dbReference type="GO" id="GO:0004222">
    <property type="term" value="F:metalloendopeptidase activity"/>
    <property type="evidence" value="ECO:0007669"/>
    <property type="project" value="InterPro"/>
</dbReference>
<dbReference type="InterPro" id="IPR001431">
    <property type="entry name" value="Pept_M16_Zn_BS"/>
</dbReference>
<dbReference type="GO" id="GO:0006508">
    <property type="term" value="P:proteolysis"/>
    <property type="evidence" value="ECO:0007669"/>
    <property type="project" value="InterPro"/>
</dbReference>